<protein>
    <submittedName>
        <fullName evidence="1">Uncharacterized protein</fullName>
    </submittedName>
</protein>
<dbReference type="EMBL" id="NESQ01000191">
    <property type="protein sequence ID" value="PUU76354.1"/>
    <property type="molecule type" value="Genomic_DNA"/>
</dbReference>
<comment type="caution">
    <text evidence="1">The sequence shown here is derived from an EMBL/GenBank/DDBJ whole genome shotgun (WGS) entry which is preliminary data.</text>
</comment>
<evidence type="ECO:0000313" key="2">
    <source>
        <dbReference type="Proteomes" id="UP000244722"/>
    </source>
</evidence>
<accession>A0A2T6ZLQ3</accession>
<keyword evidence="2" id="KW-1185">Reference proteome</keyword>
<reference evidence="1 2" key="1">
    <citation type="submission" date="2017-04" db="EMBL/GenBank/DDBJ databases">
        <title>Draft genome sequence of Tuber borchii Vittad., a whitish edible truffle.</title>
        <authorList>
            <consortium name="DOE Joint Genome Institute"/>
            <person name="Murat C."/>
            <person name="Kuo A."/>
            <person name="Barry K.W."/>
            <person name="Clum A."/>
            <person name="Dockter R.B."/>
            <person name="Fauchery L."/>
            <person name="Iotti M."/>
            <person name="Kohler A."/>
            <person name="Labutti K."/>
            <person name="Lindquist E.A."/>
            <person name="Lipzen A."/>
            <person name="Ohm R.A."/>
            <person name="Wang M."/>
            <person name="Grigoriev I.V."/>
            <person name="Zambonelli A."/>
            <person name="Martin F.M."/>
        </authorList>
    </citation>
    <scope>NUCLEOTIDE SEQUENCE [LARGE SCALE GENOMIC DNA]</scope>
    <source>
        <strain evidence="1 2">Tbo3840</strain>
    </source>
</reference>
<name>A0A2T6ZLQ3_TUBBO</name>
<sequence>MALLGTAAIINDASKRHLDTKTDAETKHKELHTYIDTKVKALEEQNLNIQHLILTCAVSTMKGFQGDTSEIEGFVKGVEMFEKKMECIRTGKCVQ</sequence>
<dbReference type="OrthoDB" id="5402692at2759"/>
<evidence type="ECO:0000313" key="1">
    <source>
        <dbReference type="EMBL" id="PUU76354.1"/>
    </source>
</evidence>
<dbReference type="Proteomes" id="UP000244722">
    <property type="component" value="Unassembled WGS sequence"/>
</dbReference>
<organism evidence="1 2">
    <name type="scientific">Tuber borchii</name>
    <name type="common">White truffle</name>
    <dbReference type="NCBI Taxonomy" id="42251"/>
    <lineage>
        <taxon>Eukaryota</taxon>
        <taxon>Fungi</taxon>
        <taxon>Dikarya</taxon>
        <taxon>Ascomycota</taxon>
        <taxon>Pezizomycotina</taxon>
        <taxon>Pezizomycetes</taxon>
        <taxon>Pezizales</taxon>
        <taxon>Tuberaceae</taxon>
        <taxon>Tuber</taxon>
    </lineage>
</organism>
<proteinExistence type="predicted"/>
<gene>
    <name evidence="1" type="ORF">B9Z19DRAFT_1088427</name>
</gene>
<dbReference type="AlphaFoldDB" id="A0A2T6ZLQ3"/>